<feature type="region of interest" description="Disordered" evidence="1">
    <location>
        <begin position="74"/>
        <end position="113"/>
    </location>
</feature>
<feature type="compositionally biased region" description="Low complexity" evidence="1">
    <location>
        <begin position="96"/>
        <end position="105"/>
    </location>
</feature>
<reference evidence="3 4" key="1">
    <citation type="submission" date="2022-06" db="EMBL/GenBank/DDBJ databases">
        <title>Dynamics of rice microbiomes reveals core vertical transmitted seed endophytes.</title>
        <authorList>
            <person name="Liao K."/>
            <person name="Zhang X."/>
        </authorList>
    </citation>
    <scope>NUCLEOTIDE SEQUENCE [LARGE SCALE GENOMIC DNA]</scope>
    <source>
        <strain evidence="3 4">YT10-10-1</strain>
    </source>
</reference>
<evidence type="ECO:0000256" key="1">
    <source>
        <dbReference type="SAM" id="MobiDB-lite"/>
    </source>
</evidence>
<comment type="caution">
    <text evidence="3">The sequence shown here is derived from an EMBL/GenBank/DDBJ whole genome shotgun (WGS) entry which is preliminary data.</text>
</comment>
<feature type="region of interest" description="Disordered" evidence="1">
    <location>
        <begin position="17"/>
        <end position="44"/>
    </location>
</feature>
<proteinExistence type="predicted"/>
<evidence type="ECO:0000256" key="2">
    <source>
        <dbReference type="SAM" id="Phobius"/>
    </source>
</evidence>
<organism evidence="3 4">
    <name type="scientific">Xanthomonas sacchari</name>
    <dbReference type="NCBI Taxonomy" id="56458"/>
    <lineage>
        <taxon>Bacteria</taxon>
        <taxon>Pseudomonadati</taxon>
        <taxon>Pseudomonadota</taxon>
        <taxon>Gammaproteobacteria</taxon>
        <taxon>Lysobacterales</taxon>
        <taxon>Lysobacteraceae</taxon>
        <taxon>Xanthomonas</taxon>
    </lineage>
</organism>
<sequence>MQASGPGWRTQCGAAIAAARRRRARSQDRPNQQSRRKQRGHDRERCIVGIGIGGWRVQLGQQPIAVGVDIAGTGARTQRRRCRRRGRSCTDRGQRQQRGQQQHGQASEHASTVGRHFGDDKCCAAQFAASSTVVDANRERRPGRRPIARLGDRAAKKERRRNAPPSVPRAGISANQNDRSPQTPNSLVSTSVFLLALSWCVYLYTVASFRFFSTGNSTPTFQYLSARVGSMVLLRSVLS</sequence>
<feature type="transmembrane region" description="Helical" evidence="2">
    <location>
        <begin position="187"/>
        <end position="207"/>
    </location>
</feature>
<keyword evidence="2" id="KW-0472">Membrane</keyword>
<gene>
    <name evidence="3" type="ORF">NB700_002671</name>
</gene>
<keyword evidence="2" id="KW-1133">Transmembrane helix</keyword>
<dbReference type="Proteomes" id="UP001320843">
    <property type="component" value="Unassembled WGS sequence"/>
</dbReference>
<feature type="compositionally biased region" description="Polar residues" evidence="1">
    <location>
        <begin position="173"/>
        <end position="184"/>
    </location>
</feature>
<keyword evidence="2" id="KW-0812">Transmembrane</keyword>
<name>A0ABT3DX85_9XANT</name>
<accession>A0ABT3DX85</accession>
<keyword evidence="4" id="KW-1185">Reference proteome</keyword>
<protein>
    <submittedName>
        <fullName evidence="3">Uncharacterized protein</fullName>
    </submittedName>
</protein>
<feature type="compositionally biased region" description="Basic residues" evidence="1">
    <location>
        <begin position="77"/>
        <end position="87"/>
    </location>
</feature>
<dbReference type="EMBL" id="JANFWR010000017">
    <property type="protein sequence ID" value="MCW0400115.1"/>
    <property type="molecule type" value="Genomic_DNA"/>
</dbReference>
<feature type="region of interest" description="Disordered" evidence="1">
    <location>
        <begin position="133"/>
        <end position="184"/>
    </location>
</feature>
<evidence type="ECO:0000313" key="4">
    <source>
        <dbReference type="Proteomes" id="UP001320843"/>
    </source>
</evidence>
<evidence type="ECO:0000313" key="3">
    <source>
        <dbReference type="EMBL" id="MCW0400115.1"/>
    </source>
</evidence>